<dbReference type="PROSITE" id="PS51450">
    <property type="entry name" value="LRR"/>
    <property type="match status" value="1"/>
</dbReference>
<dbReference type="InterPro" id="IPR044079">
    <property type="entry name" value="Ubl_TBCE"/>
</dbReference>
<comment type="caution">
    <text evidence="9">The sequence shown here is derived from an EMBL/GenBank/DDBJ whole genome shotgun (WGS) entry which is preliminary data.</text>
</comment>
<dbReference type="SUPFAM" id="SSF74924">
    <property type="entry name" value="Cap-Gly domain"/>
    <property type="match status" value="1"/>
</dbReference>
<dbReference type="SMART" id="SM01052">
    <property type="entry name" value="CAP_GLY"/>
    <property type="match status" value="1"/>
</dbReference>
<dbReference type="InterPro" id="IPR029071">
    <property type="entry name" value="Ubiquitin-like_domsf"/>
</dbReference>
<gene>
    <name evidence="9" type="ORF">BSTOLATCC_MIC33209</name>
</gene>
<dbReference type="EMBL" id="CAJZBQ010000033">
    <property type="protein sequence ID" value="CAG9323309.1"/>
    <property type="molecule type" value="Genomic_DNA"/>
</dbReference>
<protein>
    <recommendedName>
        <fullName evidence="8">CAP-Gly domain-containing protein</fullName>
    </recommendedName>
</protein>
<evidence type="ECO:0000313" key="10">
    <source>
        <dbReference type="Proteomes" id="UP001162131"/>
    </source>
</evidence>
<evidence type="ECO:0000256" key="4">
    <source>
        <dbReference type="ARBA" id="ARBA00022614"/>
    </source>
</evidence>
<evidence type="ECO:0000256" key="2">
    <source>
        <dbReference type="ARBA" id="ARBA00006286"/>
    </source>
</evidence>
<keyword evidence="7" id="KW-0206">Cytoskeleton</keyword>
<evidence type="ECO:0000259" key="8">
    <source>
        <dbReference type="PROSITE" id="PS50245"/>
    </source>
</evidence>
<evidence type="ECO:0000256" key="3">
    <source>
        <dbReference type="ARBA" id="ARBA00022490"/>
    </source>
</evidence>
<evidence type="ECO:0000256" key="5">
    <source>
        <dbReference type="ARBA" id="ARBA00022737"/>
    </source>
</evidence>
<evidence type="ECO:0000256" key="1">
    <source>
        <dbReference type="ARBA" id="ARBA00004245"/>
    </source>
</evidence>
<keyword evidence="3" id="KW-0963">Cytoplasm</keyword>
<dbReference type="AlphaFoldDB" id="A0AAU9JQZ9"/>
<accession>A0AAU9JQZ9</accession>
<proteinExistence type="inferred from homology"/>
<comment type="subcellular location">
    <subcellularLocation>
        <location evidence="1">Cytoplasm</location>
        <location evidence="1">Cytoskeleton</location>
    </subcellularLocation>
</comment>
<dbReference type="InterPro" id="IPR032675">
    <property type="entry name" value="LRR_dom_sf"/>
</dbReference>
<dbReference type="PANTHER" id="PTHR18849:SF0">
    <property type="entry name" value="CILIA- AND FLAGELLA-ASSOCIATED PROTEIN 410-RELATED"/>
    <property type="match status" value="1"/>
</dbReference>
<keyword evidence="6" id="KW-0143">Chaperone</keyword>
<evidence type="ECO:0000256" key="6">
    <source>
        <dbReference type="ARBA" id="ARBA00023186"/>
    </source>
</evidence>
<keyword evidence="5" id="KW-0677">Repeat</keyword>
<dbReference type="CDD" id="cd17044">
    <property type="entry name" value="Ubl_TBCE"/>
    <property type="match status" value="1"/>
</dbReference>
<dbReference type="Gene3D" id="3.10.20.90">
    <property type="entry name" value="Phosphatidylinositol 3-kinase Catalytic Subunit, Chain A, domain 1"/>
    <property type="match status" value="1"/>
</dbReference>
<dbReference type="SUPFAM" id="SSF54236">
    <property type="entry name" value="Ubiquitin-like"/>
    <property type="match status" value="1"/>
</dbReference>
<sequence>MELSEGERISFKQSLASVRWIGSLPNKEDTWVGLEWDEESKGKHSGELDGVKYFTTRHPMCGSFMKLPVLLEGLDQTQCISTAIIDKYADRTEQDFSECYVPTVKNQRKNIELVGTEKIQARQEKIDRLKEIALQTSMVKTIDPGFGAHLISCESLLLDKNLLFSWNQIAQILSEIPNLKTLSISQNRINQPLTVSFTHPLKILVLNSMDLVWEEALTLIPHLPCLEELHLYKNRCNVISINPELFSNLKLLNLQDNQISSWEMINQNCSGLPALEKLILNQNQIDYIYYSGGFPRLEALSVEQNCLNNWRSIDELYKFPAGLKELRIQGNPALQGNMRVSLLRFMVVGRIGTLNVLNGSAIRPQERIDAERYYLRSNYDNPEATSTPRWQELVEKHGNPADIATKISSDQDMAKQTLMSTTASVMLRSLVKATAGKELQKKLSMNMTVADLKVLCGKLFGAELSNMKLSYREGNNKEVVAPEPLDDDLRTLNYYILSEGGEIWVEEQE</sequence>
<dbReference type="InterPro" id="IPR000938">
    <property type="entry name" value="CAP-Gly_domain"/>
</dbReference>
<dbReference type="InterPro" id="IPR000626">
    <property type="entry name" value="Ubiquitin-like_dom"/>
</dbReference>
<keyword evidence="10" id="KW-1185">Reference proteome</keyword>
<dbReference type="PROSITE" id="PS50245">
    <property type="entry name" value="CAP_GLY_2"/>
    <property type="match status" value="1"/>
</dbReference>
<reference evidence="9" key="1">
    <citation type="submission" date="2021-09" db="EMBL/GenBank/DDBJ databases">
        <authorList>
            <consortium name="AG Swart"/>
            <person name="Singh M."/>
            <person name="Singh A."/>
            <person name="Seah K."/>
            <person name="Emmerich C."/>
        </authorList>
    </citation>
    <scope>NUCLEOTIDE SEQUENCE</scope>
    <source>
        <strain evidence="9">ATCC30299</strain>
    </source>
</reference>
<dbReference type="SUPFAM" id="SSF52058">
    <property type="entry name" value="L domain-like"/>
    <property type="match status" value="1"/>
</dbReference>
<name>A0AAU9JQZ9_9CILI</name>
<dbReference type="Pfam" id="PF14560">
    <property type="entry name" value="Ubiquitin_2"/>
    <property type="match status" value="1"/>
</dbReference>
<dbReference type="Pfam" id="PF01302">
    <property type="entry name" value="CAP_GLY"/>
    <property type="match status" value="1"/>
</dbReference>
<keyword evidence="4" id="KW-0433">Leucine-rich repeat</keyword>
<dbReference type="Gene3D" id="2.30.30.190">
    <property type="entry name" value="CAP Gly-rich-like domain"/>
    <property type="match status" value="1"/>
</dbReference>
<dbReference type="PANTHER" id="PTHR18849">
    <property type="entry name" value="LEUCINE RICH REPEAT PROTEIN"/>
    <property type="match status" value="1"/>
</dbReference>
<organism evidence="9 10">
    <name type="scientific">Blepharisma stoltei</name>
    <dbReference type="NCBI Taxonomy" id="1481888"/>
    <lineage>
        <taxon>Eukaryota</taxon>
        <taxon>Sar</taxon>
        <taxon>Alveolata</taxon>
        <taxon>Ciliophora</taxon>
        <taxon>Postciliodesmatophora</taxon>
        <taxon>Heterotrichea</taxon>
        <taxon>Heterotrichida</taxon>
        <taxon>Blepharismidae</taxon>
        <taxon>Blepharisma</taxon>
    </lineage>
</organism>
<dbReference type="InterPro" id="IPR036859">
    <property type="entry name" value="CAP-Gly_dom_sf"/>
</dbReference>
<comment type="similarity">
    <text evidence="2">Belongs to the TBCE family.</text>
</comment>
<evidence type="ECO:0000256" key="7">
    <source>
        <dbReference type="ARBA" id="ARBA00023212"/>
    </source>
</evidence>
<dbReference type="Gene3D" id="3.80.10.10">
    <property type="entry name" value="Ribonuclease Inhibitor"/>
    <property type="match status" value="2"/>
</dbReference>
<feature type="domain" description="CAP-Gly" evidence="8">
    <location>
        <begin position="22"/>
        <end position="66"/>
    </location>
</feature>
<dbReference type="InterPro" id="IPR001611">
    <property type="entry name" value="Leu-rich_rpt"/>
</dbReference>
<evidence type="ECO:0000313" key="9">
    <source>
        <dbReference type="EMBL" id="CAG9323309.1"/>
    </source>
</evidence>
<dbReference type="GO" id="GO:0005856">
    <property type="term" value="C:cytoskeleton"/>
    <property type="evidence" value="ECO:0007669"/>
    <property type="project" value="UniProtKB-SubCell"/>
</dbReference>
<dbReference type="Proteomes" id="UP001162131">
    <property type="component" value="Unassembled WGS sequence"/>
</dbReference>